<sequence length="206" mass="22219">MARTTLNRVLGRGIGIGSTDSDLYTILGLLAVEDDEHAKLLFIDIHRGVRLPAVSHATPLNGRVAQPNVAQDTDECGWACIEVLEGLKRMTLASPVSRSGPPLHMIKQYRPTHPIPRSVAKGQMIVNSDVRVWGADAAAFRPERWVRVPDPSAIPGVWAHLFIFLGASAGISPSPTRSGARRDRRDEDRSAFDAGAQTQVGDTASG</sequence>
<accession>A0AAD6YW64</accession>
<name>A0AAD6YW64_9AGAR</name>
<feature type="compositionally biased region" description="Basic and acidic residues" evidence="1">
    <location>
        <begin position="180"/>
        <end position="191"/>
    </location>
</feature>
<comment type="caution">
    <text evidence="2">The sequence shown here is derived from an EMBL/GenBank/DDBJ whole genome shotgun (WGS) entry which is preliminary data.</text>
</comment>
<evidence type="ECO:0000313" key="3">
    <source>
        <dbReference type="Proteomes" id="UP001219525"/>
    </source>
</evidence>
<evidence type="ECO:0000256" key="1">
    <source>
        <dbReference type="SAM" id="MobiDB-lite"/>
    </source>
</evidence>
<protein>
    <submittedName>
        <fullName evidence="2">Uncharacterized protein</fullName>
    </submittedName>
</protein>
<dbReference type="Proteomes" id="UP001219525">
    <property type="component" value="Unassembled WGS sequence"/>
</dbReference>
<organism evidence="2 3">
    <name type="scientific">Mycena pura</name>
    <dbReference type="NCBI Taxonomy" id="153505"/>
    <lineage>
        <taxon>Eukaryota</taxon>
        <taxon>Fungi</taxon>
        <taxon>Dikarya</taxon>
        <taxon>Basidiomycota</taxon>
        <taxon>Agaricomycotina</taxon>
        <taxon>Agaricomycetes</taxon>
        <taxon>Agaricomycetidae</taxon>
        <taxon>Agaricales</taxon>
        <taxon>Marasmiineae</taxon>
        <taxon>Mycenaceae</taxon>
        <taxon>Mycena</taxon>
    </lineage>
</organism>
<reference evidence="2" key="1">
    <citation type="submission" date="2023-03" db="EMBL/GenBank/DDBJ databases">
        <title>Massive genome expansion in bonnet fungi (Mycena s.s.) driven by repeated elements and novel gene families across ecological guilds.</title>
        <authorList>
            <consortium name="Lawrence Berkeley National Laboratory"/>
            <person name="Harder C.B."/>
            <person name="Miyauchi S."/>
            <person name="Viragh M."/>
            <person name="Kuo A."/>
            <person name="Thoen E."/>
            <person name="Andreopoulos B."/>
            <person name="Lu D."/>
            <person name="Skrede I."/>
            <person name="Drula E."/>
            <person name="Henrissat B."/>
            <person name="Morin E."/>
            <person name="Kohler A."/>
            <person name="Barry K."/>
            <person name="LaButti K."/>
            <person name="Morin E."/>
            <person name="Salamov A."/>
            <person name="Lipzen A."/>
            <person name="Mereny Z."/>
            <person name="Hegedus B."/>
            <person name="Baldrian P."/>
            <person name="Stursova M."/>
            <person name="Weitz H."/>
            <person name="Taylor A."/>
            <person name="Grigoriev I.V."/>
            <person name="Nagy L.G."/>
            <person name="Martin F."/>
            <person name="Kauserud H."/>
        </authorList>
    </citation>
    <scope>NUCLEOTIDE SEQUENCE</scope>
    <source>
        <strain evidence="2">9144</strain>
    </source>
</reference>
<dbReference type="EMBL" id="JARJCW010000001">
    <property type="protein sequence ID" value="KAJ7230626.1"/>
    <property type="molecule type" value="Genomic_DNA"/>
</dbReference>
<keyword evidence="3" id="KW-1185">Reference proteome</keyword>
<feature type="region of interest" description="Disordered" evidence="1">
    <location>
        <begin position="173"/>
        <end position="206"/>
    </location>
</feature>
<feature type="compositionally biased region" description="Polar residues" evidence="1">
    <location>
        <begin position="196"/>
        <end position="206"/>
    </location>
</feature>
<dbReference type="AlphaFoldDB" id="A0AAD6YW64"/>
<evidence type="ECO:0000313" key="2">
    <source>
        <dbReference type="EMBL" id="KAJ7230626.1"/>
    </source>
</evidence>
<proteinExistence type="predicted"/>
<gene>
    <name evidence="2" type="ORF">GGX14DRAFT_584032</name>
</gene>